<dbReference type="Pfam" id="PF10233">
    <property type="entry name" value="Cg6151-P"/>
    <property type="match status" value="1"/>
</dbReference>
<feature type="transmembrane region" description="Helical" evidence="6">
    <location>
        <begin position="120"/>
        <end position="139"/>
    </location>
</feature>
<dbReference type="InterPro" id="IPR045111">
    <property type="entry name" value="Vps41/Vps8"/>
</dbReference>
<accession>A0AA36MGP2</accession>
<keyword evidence="6" id="KW-0812">Transmembrane</keyword>
<dbReference type="GO" id="GO:0009267">
    <property type="term" value="P:cellular response to starvation"/>
    <property type="evidence" value="ECO:0007669"/>
    <property type="project" value="TreeGrafter"/>
</dbReference>
<name>A0AA36MGP2_CYLNA</name>
<dbReference type="GO" id="GO:0006623">
    <property type="term" value="P:protein targeting to vacuole"/>
    <property type="evidence" value="ECO:0007669"/>
    <property type="project" value="InterPro"/>
</dbReference>
<evidence type="ECO:0000256" key="3">
    <source>
        <dbReference type="ARBA" id="ARBA00022927"/>
    </source>
</evidence>
<gene>
    <name evidence="8" type="ORF">CYNAS_LOCUS21423</name>
</gene>
<dbReference type="InterPro" id="IPR036322">
    <property type="entry name" value="WD40_repeat_dom_sf"/>
</dbReference>
<dbReference type="AlphaFoldDB" id="A0AA36MGP2"/>
<evidence type="ECO:0000256" key="5">
    <source>
        <dbReference type="PROSITE-ProRule" id="PRU01006"/>
    </source>
</evidence>
<keyword evidence="6" id="KW-1133">Transmembrane helix</keyword>
<dbReference type="GO" id="GO:0030897">
    <property type="term" value="C:HOPS complex"/>
    <property type="evidence" value="ECO:0007669"/>
    <property type="project" value="TreeGrafter"/>
</dbReference>
<keyword evidence="9" id="KW-1185">Reference proteome</keyword>
<evidence type="ECO:0000259" key="7">
    <source>
        <dbReference type="Pfam" id="PF23411"/>
    </source>
</evidence>
<reference evidence="8" key="1">
    <citation type="submission" date="2023-07" db="EMBL/GenBank/DDBJ databases">
        <authorList>
            <consortium name="CYATHOMIX"/>
        </authorList>
    </citation>
    <scope>NUCLEOTIDE SEQUENCE</scope>
    <source>
        <strain evidence="8">N/A</strain>
    </source>
</reference>
<dbReference type="Proteomes" id="UP001176961">
    <property type="component" value="Unassembled WGS sequence"/>
</dbReference>
<dbReference type="GO" id="GO:0005770">
    <property type="term" value="C:late endosome"/>
    <property type="evidence" value="ECO:0007669"/>
    <property type="project" value="TreeGrafter"/>
</dbReference>
<evidence type="ECO:0000256" key="2">
    <source>
        <dbReference type="ARBA" id="ARBA00022448"/>
    </source>
</evidence>
<dbReference type="InterPro" id="IPR016024">
    <property type="entry name" value="ARM-type_fold"/>
</dbReference>
<keyword evidence="2" id="KW-0813">Transport</keyword>
<dbReference type="PANTHER" id="PTHR12616">
    <property type="entry name" value="VACUOLAR PROTEIN SORTING VPS41"/>
    <property type="match status" value="1"/>
</dbReference>
<dbReference type="SMART" id="SM00299">
    <property type="entry name" value="CLH"/>
    <property type="match status" value="1"/>
</dbReference>
<dbReference type="EMBL" id="CATQJL010000326">
    <property type="protein sequence ID" value="CAJ0609440.1"/>
    <property type="molecule type" value="Genomic_DNA"/>
</dbReference>
<dbReference type="SUPFAM" id="SSF50978">
    <property type="entry name" value="WD40 repeat-like"/>
    <property type="match status" value="1"/>
</dbReference>
<evidence type="ECO:0000256" key="4">
    <source>
        <dbReference type="ARBA" id="ARBA00023228"/>
    </source>
</evidence>
<feature type="transmembrane region" description="Helical" evidence="6">
    <location>
        <begin position="58"/>
        <end position="85"/>
    </location>
</feature>
<evidence type="ECO:0000256" key="1">
    <source>
        <dbReference type="ARBA" id="ARBA00004371"/>
    </source>
</evidence>
<dbReference type="Pfam" id="PF23556">
    <property type="entry name" value="TPR_Vps41"/>
    <property type="match status" value="1"/>
</dbReference>
<keyword evidence="6" id="KW-0472">Membrane</keyword>
<feature type="repeat" description="CHCR" evidence="5">
    <location>
        <begin position="833"/>
        <end position="975"/>
    </location>
</feature>
<dbReference type="Gene3D" id="1.25.40.10">
    <property type="entry name" value="Tetratricopeptide repeat domain"/>
    <property type="match status" value="1"/>
</dbReference>
<evidence type="ECO:0000313" key="8">
    <source>
        <dbReference type="EMBL" id="CAJ0609440.1"/>
    </source>
</evidence>
<dbReference type="GO" id="GO:0034058">
    <property type="term" value="P:endosomal vesicle fusion"/>
    <property type="evidence" value="ECO:0007669"/>
    <property type="project" value="TreeGrafter"/>
</dbReference>
<dbReference type="SMART" id="SM01077">
    <property type="entry name" value="Cg6151-P"/>
    <property type="match status" value="1"/>
</dbReference>
<organism evidence="8 9">
    <name type="scientific">Cylicocyclus nassatus</name>
    <name type="common">Nematode worm</name>
    <dbReference type="NCBI Taxonomy" id="53992"/>
    <lineage>
        <taxon>Eukaryota</taxon>
        <taxon>Metazoa</taxon>
        <taxon>Ecdysozoa</taxon>
        <taxon>Nematoda</taxon>
        <taxon>Chromadorea</taxon>
        <taxon>Rhabditida</taxon>
        <taxon>Rhabditina</taxon>
        <taxon>Rhabditomorpha</taxon>
        <taxon>Strongyloidea</taxon>
        <taxon>Strongylidae</taxon>
        <taxon>Cylicocyclus</taxon>
    </lineage>
</organism>
<dbReference type="PANTHER" id="PTHR12616:SF1">
    <property type="entry name" value="VACUOLAR PROTEIN SORTING-ASSOCIATED PROTEIN 41 HOMOLOG"/>
    <property type="match status" value="1"/>
</dbReference>
<sequence length="1112" mass="123826">MGAAASGVSTQMQAEHDPNANFPWWVRFLAKGVGIVGGFLAIFFGALGLISLSPTCVIAVLLQMLFGFLVIALEAPFCCAFVDFIERLAQFSESRKHWHKAALYGAMGIAPIIMCFELNTFLGSGLIFACGTIYGFMALGKKADRGTMMAAGDPAWSPQVNQPSNFACDCTCRISCDGSAGVYGHGNHLFTTETVEDAPIIFRLLRVNGIKTRVMPIMAYQKLGDSGAEISSDCLSDEEDGLLEPRFKYQRIEGPDAKQLMATQVVSAITAHLKLIVIGTQMGYIWIMDHFGHVDHQHVPVIRPHRSAVMKLTIDSAGNYIMSCGNDGRVAISGVGCDELNYVINMAVMPRSIAISPTFSKPASVPMFVIAERNLAIYEKKFFKYRDNVIFSGGEKDGFISQCSWQQSLIAFTNDGGTRIYDRLSERLISLIPPSHDIDLARSSQYPPSHCWIDDTLVAIAWADTLTIAKVRTVEGSAVRRAEIHFSWHLSMFCSGVSYAVGDSDECPNIIVFGLKYGCEAIAIDTPSEVSEQTVISSSSSESKADDAVPYVQFCLFEPKNFSSYTLLAEDRLSLAANHSSQPCQFAMVGLPCYESYFLAGPSDLVMVTPYCAEDTIRWRVENGLMEEAWELACDKHAELEGTKWNSRSIGRAMIEHLISSGKPRQAAARMAEVCGTVSTEWEWAISAFERSRLCTLIAEFLPTSNPQLEPECYETALQAALYNDVDLFKRLVQQWSPDLYRTGFITGLTLKRIQEIVSSQLEPNRSSQSDEIHLYQALAHLYLHERKFDSALKIYLSLKDPQIFAVIDKYQLFEQVKDQVSELMRINTDRALRLLLDNEDNVPASLVMAKIARQPKLQLAYLTKLLNKNEGAEYADQAVRLYADHDRKKLIPFLRKNENYHIRKALEICRQKNFVEEMILLFGKSGKHAEALDLVIKKYNQLDKAIEYCQEHDDTDLWARLIEEVIETPAHIAYLLNHAGSSIDPLHVIEKIPPTMPVPGLRDALVKVLRDYAAKVALQCGCQEATRGDVRELLTQHLQTQILPVYYTLESHCSVCGKRLVMSDPRGAELRMFGCGHIAHLSCCLEAERKSVLEPGTCFACSDAVGDEIVS</sequence>
<feature type="transmembrane region" description="Helical" evidence="6">
    <location>
        <begin position="28"/>
        <end position="52"/>
    </location>
</feature>
<keyword evidence="4" id="KW-0458">Lysosome</keyword>
<dbReference type="SUPFAM" id="SSF48371">
    <property type="entry name" value="ARM repeat"/>
    <property type="match status" value="1"/>
</dbReference>
<protein>
    <recommendedName>
        <fullName evidence="7">Vps41 beta-propeller domain-containing protein</fullName>
    </recommendedName>
</protein>
<dbReference type="InterPro" id="IPR000547">
    <property type="entry name" value="Clathrin_H-chain/VPS_repeat"/>
</dbReference>
<evidence type="ECO:0000313" key="9">
    <source>
        <dbReference type="Proteomes" id="UP001176961"/>
    </source>
</evidence>
<dbReference type="InterPro" id="IPR019365">
    <property type="entry name" value="TVP18/Ca-channel_flower"/>
</dbReference>
<proteinExistence type="predicted"/>
<evidence type="ECO:0000256" key="6">
    <source>
        <dbReference type="SAM" id="Phobius"/>
    </source>
</evidence>
<dbReference type="GO" id="GO:0016236">
    <property type="term" value="P:macroautophagy"/>
    <property type="evidence" value="ECO:0007669"/>
    <property type="project" value="TreeGrafter"/>
</dbReference>
<comment type="subcellular location">
    <subcellularLocation>
        <location evidence="1">Lysosome</location>
    </subcellularLocation>
</comment>
<feature type="domain" description="Vps41 beta-propeller" evidence="7">
    <location>
        <begin position="248"/>
        <end position="500"/>
    </location>
</feature>
<dbReference type="InterPro" id="IPR011990">
    <property type="entry name" value="TPR-like_helical_dom_sf"/>
</dbReference>
<dbReference type="GO" id="GO:0005764">
    <property type="term" value="C:lysosome"/>
    <property type="evidence" value="ECO:0007669"/>
    <property type="project" value="UniProtKB-SubCell"/>
</dbReference>
<comment type="caution">
    <text evidence="8">The sequence shown here is derived from an EMBL/GenBank/DDBJ whole genome shotgun (WGS) entry which is preliminary data.</text>
</comment>
<dbReference type="Pfam" id="PF23411">
    <property type="entry name" value="Beta-prop_Vps41"/>
    <property type="match status" value="1"/>
</dbReference>
<keyword evidence="3" id="KW-0653">Protein transport</keyword>
<dbReference type="InterPro" id="IPR057780">
    <property type="entry name" value="Beta-prop_Vps41"/>
</dbReference>
<dbReference type="PROSITE" id="PS50236">
    <property type="entry name" value="CHCR"/>
    <property type="match status" value="1"/>
</dbReference>